<name>A0ABS9UJH1_9BACT</name>
<comment type="caution">
    <text evidence="1">The sequence shown here is derived from an EMBL/GenBank/DDBJ whole genome shotgun (WGS) entry which is preliminary data.</text>
</comment>
<proteinExistence type="predicted"/>
<evidence type="ECO:0000313" key="2">
    <source>
        <dbReference type="Proteomes" id="UP001165488"/>
    </source>
</evidence>
<dbReference type="RefSeq" id="WP_241273284.1">
    <property type="nucleotide sequence ID" value="NZ_JAKZGS010000001.1"/>
</dbReference>
<protein>
    <recommendedName>
        <fullName evidence="3">Coenzyme PQQ synthesis protein D (PqqD)</fullName>
    </recommendedName>
</protein>
<keyword evidence="2" id="KW-1185">Reference proteome</keyword>
<evidence type="ECO:0008006" key="3">
    <source>
        <dbReference type="Google" id="ProtNLM"/>
    </source>
</evidence>
<dbReference type="EMBL" id="JAKZGS010000001">
    <property type="protein sequence ID" value="MCH7396764.1"/>
    <property type="molecule type" value="Genomic_DNA"/>
</dbReference>
<accession>A0ABS9UJH1</accession>
<organism evidence="1 2">
    <name type="scientific">Belliella calami</name>
    <dbReference type="NCBI Taxonomy" id="2923436"/>
    <lineage>
        <taxon>Bacteria</taxon>
        <taxon>Pseudomonadati</taxon>
        <taxon>Bacteroidota</taxon>
        <taxon>Cytophagia</taxon>
        <taxon>Cytophagales</taxon>
        <taxon>Cyclobacteriaceae</taxon>
        <taxon>Belliella</taxon>
    </lineage>
</organism>
<sequence length="87" mass="10301">METNRIILEKKEFDIVNSILQSFNNKAQWQKVSDGSFLLSISDEGAEVMSQTIQEKYVLEGFDLYYNLNHEGEKYQKLMDKFREIGW</sequence>
<reference evidence="1" key="1">
    <citation type="submission" date="2022-03" db="EMBL/GenBank/DDBJ databases">
        <title>De novo assembled genomes of Belliella spp. (Cyclobacteriaceae) strains.</title>
        <authorList>
            <person name="Szabo A."/>
            <person name="Korponai K."/>
            <person name="Felfoldi T."/>
        </authorList>
    </citation>
    <scope>NUCLEOTIDE SEQUENCE</scope>
    <source>
        <strain evidence="1">DSM 107340</strain>
    </source>
</reference>
<dbReference type="Proteomes" id="UP001165488">
    <property type="component" value="Unassembled WGS sequence"/>
</dbReference>
<gene>
    <name evidence="1" type="ORF">MM236_02140</name>
</gene>
<evidence type="ECO:0000313" key="1">
    <source>
        <dbReference type="EMBL" id="MCH7396764.1"/>
    </source>
</evidence>